<dbReference type="RefSeq" id="WP_161339679.1">
    <property type="nucleotide sequence ID" value="NZ_JBHSDG010000003.1"/>
</dbReference>
<evidence type="ECO:0000313" key="1">
    <source>
        <dbReference type="EMBL" id="MZR23214.1"/>
    </source>
</evidence>
<evidence type="ECO:0000313" key="2">
    <source>
        <dbReference type="Proteomes" id="UP000445696"/>
    </source>
</evidence>
<comment type="caution">
    <text evidence="1">The sequence shown here is derived from an EMBL/GenBank/DDBJ whole genome shotgun (WGS) entry which is preliminary data.</text>
</comment>
<name>A0A845MJU0_9PROT</name>
<dbReference type="AlphaFoldDB" id="A0A845MJU0"/>
<reference evidence="1 2" key="1">
    <citation type="journal article" date="2014" name="Int. J. Syst. Evol. Microbiol.">
        <title>Sneathiella chungangensis sp. nov., isolated from a marine sand, and emended description of the genus Sneathiella.</title>
        <authorList>
            <person name="Siamphan C."/>
            <person name="Kim H."/>
            <person name="Lee J.S."/>
            <person name="Kim W."/>
        </authorList>
    </citation>
    <scope>NUCLEOTIDE SEQUENCE [LARGE SCALE GENOMIC DNA]</scope>
    <source>
        <strain evidence="1 2">KCTC 32476</strain>
    </source>
</reference>
<keyword evidence="2" id="KW-1185">Reference proteome</keyword>
<organism evidence="1 2">
    <name type="scientific">Sneathiella chungangensis</name>
    <dbReference type="NCBI Taxonomy" id="1418234"/>
    <lineage>
        <taxon>Bacteria</taxon>
        <taxon>Pseudomonadati</taxon>
        <taxon>Pseudomonadota</taxon>
        <taxon>Alphaproteobacteria</taxon>
        <taxon>Sneathiellales</taxon>
        <taxon>Sneathiellaceae</taxon>
        <taxon>Sneathiella</taxon>
    </lineage>
</organism>
<dbReference type="EMBL" id="WTVA01000014">
    <property type="protein sequence ID" value="MZR23214.1"/>
    <property type="molecule type" value="Genomic_DNA"/>
</dbReference>
<protein>
    <submittedName>
        <fullName evidence="1">Uncharacterized protein</fullName>
    </submittedName>
</protein>
<dbReference type="Proteomes" id="UP000445696">
    <property type="component" value="Unassembled WGS sequence"/>
</dbReference>
<gene>
    <name evidence="1" type="ORF">GQF03_12830</name>
</gene>
<accession>A0A845MJU0</accession>
<proteinExistence type="predicted"/>
<sequence length="53" mass="5801">MTTQNPFRLFADFSNIGAIESQFAKKSALLSGNNIAISPKNMSAIIARNEIEE</sequence>